<evidence type="ECO:0000259" key="1">
    <source>
        <dbReference type="SMART" id="SM00834"/>
    </source>
</evidence>
<evidence type="ECO:0000313" key="2">
    <source>
        <dbReference type="EMBL" id="HIR39369.1"/>
    </source>
</evidence>
<evidence type="ECO:0000313" key="3">
    <source>
        <dbReference type="Proteomes" id="UP000824179"/>
    </source>
</evidence>
<reference evidence="2" key="2">
    <citation type="journal article" date="2021" name="PeerJ">
        <title>Extensive microbial diversity within the chicken gut microbiome revealed by metagenomics and culture.</title>
        <authorList>
            <person name="Gilroy R."/>
            <person name="Ravi A."/>
            <person name="Getino M."/>
            <person name="Pursley I."/>
            <person name="Horton D.L."/>
            <person name="Alikhan N.F."/>
            <person name="Baker D."/>
            <person name="Gharbi K."/>
            <person name="Hall N."/>
            <person name="Watson M."/>
            <person name="Adriaenssens E.M."/>
            <person name="Foster-Nyarko E."/>
            <person name="Jarju S."/>
            <person name="Secka A."/>
            <person name="Antonio M."/>
            <person name="Oren A."/>
            <person name="Chaudhuri R.R."/>
            <person name="La Ragione R."/>
            <person name="Hildebrand F."/>
            <person name="Pallen M.J."/>
        </authorList>
    </citation>
    <scope>NUCLEOTIDE SEQUENCE</scope>
    <source>
        <strain evidence="2">ChiW25-3613</strain>
    </source>
</reference>
<dbReference type="EMBL" id="DVHB01000058">
    <property type="protein sequence ID" value="HIR39369.1"/>
    <property type="molecule type" value="Genomic_DNA"/>
</dbReference>
<dbReference type="Gene3D" id="2.20.28.30">
    <property type="entry name" value="RNA polymerase ii, chain L"/>
    <property type="match status" value="1"/>
</dbReference>
<comment type="caution">
    <text evidence="2">The sequence shown here is derived from an EMBL/GenBank/DDBJ whole genome shotgun (WGS) entry which is preliminary data.</text>
</comment>
<feature type="domain" description="Putative regulatory protein FmdB zinc ribbon" evidence="1">
    <location>
        <begin position="1"/>
        <end position="40"/>
    </location>
</feature>
<name>A0A9D1AHQ3_9FIRM</name>
<dbReference type="AlphaFoldDB" id="A0A9D1AHQ3"/>
<proteinExistence type="predicted"/>
<protein>
    <submittedName>
        <fullName evidence="2">Zinc ribbon domain-containing protein</fullName>
    </submittedName>
</protein>
<sequence>MPILQYKCPSCGKEFEELVKKFDDEVVCPACGAAAERSYSGTMFSSTGTHVKRCSGNCKTCGGCK</sequence>
<accession>A0A9D1AHQ3</accession>
<reference evidence="2" key="1">
    <citation type="submission" date="2020-10" db="EMBL/GenBank/DDBJ databases">
        <authorList>
            <person name="Gilroy R."/>
        </authorList>
    </citation>
    <scope>NUCLEOTIDE SEQUENCE</scope>
    <source>
        <strain evidence="2">ChiW25-3613</strain>
    </source>
</reference>
<dbReference type="Pfam" id="PF09723">
    <property type="entry name" value="Zn_ribbon_8"/>
    <property type="match status" value="1"/>
</dbReference>
<dbReference type="NCBIfam" id="TIGR02605">
    <property type="entry name" value="CxxC_CxxC_SSSS"/>
    <property type="match status" value="1"/>
</dbReference>
<dbReference type="Proteomes" id="UP000824179">
    <property type="component" value="Unassembled WGS sequence"/>
</dbReference>
<gene>
    <name evidence="2" type="ORF">IAB90_03200</name>
</gene>
<dbReference type="InterPro" id="IPR013429">
    <property type="entry name" value="Regulatory_FmdB_Zinc_ribbon"/>
</dbReference>
<organism evidence="2 3">
    <name type="scientific">Candidatus Coproplasma stercoripullorum</name>
    <dbReference type="NCBI Taxonomy" id="2840751"/>
    <lineage>
        <taxon>Bacteria</taxon>
        <taxon>Bacillati</taxon>
        <taxon>Bacillota</taxon>
        <taxon>Clostridia</taxon>
        <taxon>Eubacteriales</taxon>
        <taxon>Candidatus Coproplasma</taxon>
    </lineage>
</organism>
<dbReference type="SMART" id="SM00834">
    <property type="entry name" value="CxxC_CXXC_SSSS"/>
    <property type="match status" value="1"/>
</dbReference>